<reference evidence="4" key="1">
    <citation type="submission" date="2019-07" db="EMBL/GenBank/DDBJ databases">
        <title>Complete genome sequences of three Mycoplasma sp. 1220 strains.</title>
        <authorList>
            <person name="Grozner D."/>
            <person name="Forro B."/>
            <person name="Kovacs A.B."/>
            <person name="Marton S."/>
            <person name="Banyai K."/>
            <person name="Kreizinger Z."/>
            <person name="Sulyok K.M."/>
            <person name="Gyuranecz M."/>
        </authorList>
    </citation>
    <scope>NUCLEOTIDE SEQUENCE [LARGE SCALE GENOMIC DNA]</scope>
    <source>
        <strain evidence="4">MYCAV93</strain>
    </source>
</reference>
<dbReference type="PANTHER" id="PTHR33295">
    <property type="entry name" value="ATPASE"/>
    <property type="match status" value="1"/>
</dbReference>
<evidence type="ECO:0000259" key="1">
    <source>
        <dbReference type="Pfam" id="PF13173"/>
    </source>
</evidence>
<dbReference type="RefSeq" id="WP_146309148.1">
    <property type="nucleotide sequence ID" value="NZ_CP041663.1"/>
</dbReference>
<evidence type="ECO:0000259" key="2">
    <source>
        <dbReference type="Pfam" id="PF13635"/>
    </source>
</evidence>
<feature type="domain" description="AAA" evidence="1">
    <location>
        <begin position="20"/>
        <end position="165"/>
    </location>
</feature>
<dbReference type="InterPro" id="IPR027417">
    <property type="entry name" value="P-loop_NTPase"/>
</dbReference>
<organism evidence="3 4">
    <name type="scientific">Mycoplasma anserisalpingitidis</name>
    <dbReference type="NCBI Taxonomy" id="519450"/>
    <lineage>
        <taxon>Bacteria</taxon>
        <taxon>Bacillati</taxon>
        <taxon>Mycoplasmatota</taxon>
        <taxon>Mollicutes</taxon>
        <taxon>Mycoplasmataceae</taxon>
        <taxon>Mycoplasma</taxon>
    </lineage>
</organism>
<dbReference type="OrthoDB" id="9801684at2"/>
<dbReference type="InterPro" id="IPR041682">
    <property type="entry name" value="AAA_14"/>
</dbReference>
<dbReference type="EMBL" id="CP041663">
    <property type="protein sequence ID" value="QDY88696.1"/>
    <property type="molecule type" value="Genomic_DNA"/>
</dbReference>
<keyword evidence="3" id="KW-0547">Nucleotide-binding</keyword>
<keyword evidence="3" id="KW-0067">ATP-binding</keyword>
<proteinExistence type="predicted"/>
<dbReference type="Pfam" id="PF13173">
    <property type="entry name" value="AAA_14"/>
    <property type="match status" value="1"/>
</dbReference>
<dbReference type="GO" id="GO:0005524">
    <property type="term" value="F:ATP binding"/>
    <property type="evidence" value="ECO:0007669"/>
    <property type="project" value="UniProtKB-KW"/>
</dbReference>
<dbReference type="AlphaFoldDB" id="A0A5B8JBL8"/>
<dbReference type="PANTHER" id="PTHR33295:SF18">
    <property type="entry name" value="AAA+ ATPASE DOMAIN-CONTAINING PROTEIN"/>
    <property type="match status" value="1"/>
</dbReference>
<evidence type="ECO:0000313" key="3">
    <source>
        <dbReference type="EMBL" id="QDY88696.1"/>
    </source>
</evidence>
<dbReference type="Proteomes" id="UP000317512">
    <property type="component" value="Chromosome"/>
</dbReference>
<dbReference type="Pfam" id="PF13635">
    <property type="entry name" value="DUF4143"/>
    <property type="match status" value="1"/>
</dbReference>
<protein>
    <submittedName>
        <fullName evidence="3">ATP-binding protein</fullName>
    </submittedName>
</protein>
<dbReference type="SUPFAM" id="SSF52540">
    <property type="entry name" value="P-loop containing nucleoside triphosphate hydrolases"/>
    <property type="match status" value="1"/>
</dbReference>
<gene>
    <name evidence="3" type="ORF">FOY43_03500</name>
</gene>
<feature type="domain" description="DUF4143" evidence="2">
    <location>
        <begin position="213"/>
        <end position="372"/>
    </location>
</feature>
<dbReference type="InterPro" id="IPR025420">
    <property type="entry name" value="DUF4143"/>
</dbReference>
<sequence>MEIQRPRYLNKLISKKQNGRVKIITGIRRCGKSFLLFTLYCKYLLSTGVKNEQIIKISLDDIQNLKYRNPIELDKYLRDQIVDSTLQYYIFIDEIQFVKEIKNPFFEEDDSKITFVDVLIGLMKIQNVDIYVTGSNSKMLSKDVLTQFRDRGDEIKVYPFSFAEFYSCYEGNKNNAFSDYCIYGGMPHSVVELKTHNQKSEYLKGIFETTYLKDIRERHNISNVETVISSLLDIISSHIGSLTNPSKLEKTFKSEKNITVSQYIISNYLGYFEDAFLIEKAQRYDVKGKKYISTPYKYYFSDLGLRNARLNFRQNEITHIMENVIYNELRMREYNVDVGIVEYNTKDSNGKSLRKQLEVDFIINIGSNRYYIQSALNVDTAEKRLQETESLRRIGDSFKKIVIVKDNIKPIYDENGILYIGVENFLLDESLINY</sequence>
<evidence type="ECO:0000313" key="4">
    <source>
        <dbReference type="Proteomes" id="UP000317512"/>
    </source>
</evidence>
<name>A0A5B8JBL8_9MOLU</name>
<accession>A0A5B8JBL8</accession>